<dbReference type="AlphaFoldDB" id="A0AAV4R051"/>
<dbReference type="Proteomes" id="UP001054945">
    <property type="component" value="Unassembled WGS sequence"/>
</dbReference>
<protein>
    <submittedName>
        <fullName evidence="1">Uncharacterized protein</fullName>
    </submittedName>
</protein>
<accession>A0AAV4R051</accession>
<organism evidence="1 2">
    <name type="scientific">Caerostris extrusa</name>
    <name type="common">Bark spider</name>
    <name type="synonym">Caerostris bankana</name>
    <dbReference type="NCBI Taxonomy" id="172846"/>
    <lineage>
        <taxon>Eukaryota</taxon>
        <taxon>Metazoa</taxon>
        <taxon>Ecdysozoa</taxon>
        <taxon>Arthropoda</taxon>
        <taxon>Chelicerata</taxon>
        <taxon>Arachnida</taxon>
        <taxon>Araneae</taxon>
        <taxon>Araneomorphae</taxon>
        <taxon>Entelegynae</taxon>
        <taxon>Araneoidea</taxon>
        <taxon>Araneidae</taxon>
        <taxon>Caerostris</taxon>
    </lineage>
</organism>
<proteinExistence type="predicted"/>
<keyword evidence="2" id="KW-1185">Reference proteome</keyword>
<gene>
    <name evidence="1" type="ORF">CEXT_39511</name>
</gene>
<dbReference type="EMBL" id="BPLR01007087">
    <property type="protein sequence ID" value="GIY14446.1"/>
    <property type="molecule type" value="Genomic_DNA"/>
</dbReference>
<evidence type="ECO:0000313" key="1">
    <source>
        <dbReference type="EMBL" id="GIY14446.1"/>
    </source>
</evidence>
<sequence length="98" mass="10802">MVIKGTQLMATGFYNVIFSASGFRFHGSVEAPEVPGQKLICLASASKQSRSTIQTHLLAIFDSMVNPSPCIFNVSTKLFLNGGIFLCKRCMIFYKTED</sequence>
<name>A0AAV4R051_CAEEX</name>
<reference evidence="1 2" key="1">
    <citation type="submission" date="2021-06" db="EMBL/GenBank/DDBJ databases">
        <title>Caerostris extrusa draft genome.</title>
        <authorList>
            <person name="Kono N."/>
            <person name="Arakawa K."/>
        </authorList>
    </citation>
    <scope>NUCLEOTIDE SEQUENCE [LARGE SCALE GENOMIC DNA]</scope>
</reference>
<evidence type="ECO:0000313" key="2">
    <source>
        <dbReference type="Proteomes" id="UP001054945"/>
    </source>
</evidence>
<comment type="caution">
    <text evidence="1">The sequence shown here is derived from an EMBL/GenBank/DDBJ whole genome shotgun (WGS) entry which is preliminary data.</text>
</comment>